<dbReference type="Proteomes" id="UP000577707">
    <property type="component" value="Unassembled WGS sequence"/>
</dbReference>
<proteinExistence type="predicted"/>
<accession>A0A7W5A2Z0</accession>
<organism evidence="1 2">
    <name type="scientific">Nocardioides albus</name>
    <dbReference type="NCBI Taxonomy" id="1841"/>
    <lineage>
        <taxon>Bacteria</taxon>
        <taxon>Bacillati</taxon>
        <taxon>Actinomycetota</taxon>
        <taxon>Actinomycetes</taxon>
        <taxon>Propionibacteriales</taxon>
        <taxon>Nocardioidaceae</taxon>
        <taxon>Nocardioides</taxon>
    </lineage>
</organism>
<name>A0A7W5A2Z0_9ACTN</name>
<sequence>MLLLIRLTTALRCAAEPVGLLKNGPAGGDQGAAVAGVETTDIVAMTNAATQPATAEAIEILRVVFDLSKLTHMAPDYTQRCISQATIRRT</sequence>
<dbReference type="AlphaFoldDB" id="A0A7W5A2Z0"/>
<evidence type="ECO:0000313" key="1">
    <source>
        <dbReference type="EMBL" id="MBB3088430.1"/>
    </source>
</evidence>
<keyword evidence="2" id="KW-1185">Reference proteome</keyword>
<dbReference type="RefSeq" id="WP_183543544.1">
    <property type="nucleotide sequence ID" value="NZ_BMQT01000003.1"/>
</dbReference>
<reference evidence="1 2" key="1">
    <citation type="submission" date="2020-08" db="EMBL/GenBank/DDBJ databases">
        <title>Genomic Encyclopedia of Type Strains, Phase III (KMG-III): the genomes of soil and plant-associated and newly described type strains.</title>
        <authorList>
            <person name="Whitman W."/>
        </authorList>
    </citation>
    <scope>NUCLEOTIDE SEQUENCE [LARGE SCALE GENOMIC DNA]</scope>
    <source>
        <strain evidence="1 2">CECT 3302</strain>
    </source>
</reference>
<protein>
    <submittedName>
        <fullName evidence="1">Uncharacterized protein</fullName>
    </submittedName>
</protein>
<gene>
    <name evidence="1" type="ORF">FHS12_001371</name>
</gene>
<dbReference type="EMBL" id="JACHXG010000003">
    <property type="protein sequence ID" value="MBB3088430.1"/>
    <property type="molecule type" value="Genomic_DNA"/>
</dbReference>
<comment type="caution">
    <text evidence="1">The sequence shown here is derived from an EMBL/GenBank/DDBJ whole genome shotgun (WGS) entry which is preliminary data.</text>
</comment>
<evidence type="ECO:0000313" key="2">
    <source>
        <dbReference type="Proteomes" id="UP000577707"/>
    </source>
</evidence>